<dbReference type="PANTHER" id="PTHR33202:SF8">
    <property type="entry name" value="PEROXIDE-RESPONSIVE REPRESSOR PERR"/>
    <property type="match status" value="1"/>
</dbReference>
<comment type="similarity">
    <text evidence="1">Belongs to the Fur family.</text>
</comment>
<dbReference type="CDD" id="cd07153">
    <property type="entry name" value="Fur_like"/>
    <property type="match status" value="1"/>
</dbReference>
<reference evidence="9" key="1">
    <citation type="journal article" date="2013" name="Stand. Genomic Sci.">
        <title>Complete genome sequence of Desulfocapsa sulfexigens, a marine deltaproteobacterium specialized in disproportionating inorganic sulfur compounds.</title>
        <authorList>
            <person name="Finster K.W."/>
            <person name="Kjeldsen K.U."/>
            <person name="Kube M."/>
            <person name="Reinhardt R."/>
            <person name="Mussmann M."/>
            <person name="Amann R."/>
            <person name="Schreiber L."/>
        </authorList>
    </citation>
    <scope>NUCLEOTIDE SEQUENCE [LARGE SCALE GENOMIC DNA]</scope>
    <source>
        <strain evidence="9">DSM 10523 / SB164P1</strain>
    </source>
</reference>
<dbReference type="InterPro" id="IPR043135">
    <property type="entry name" value="Fur_C"/>
</dbReference>
<evidence type="ECO:0000256" key="4">
    <source>
        <dbReference type="ARBA" id="ARBA00023015"/>
    </source>
</evidence>
<dbReference type="GO" id="GO:1900376">
    <property type="term" value="P:regulation of secondary metabolite biosynthetic process"/>
    <property type="evidence" value="ECO:0007669"/>
    <property type="project" value="TreeGrafter"/>
</dbReference>
<dbReference type="Proteomes" id="UP000011721">
    <property type="component" value="Chromosome"/>
</dbReference>
<evidence type="ECO:0000256" key="1">
    <source>
        <dbReference type="ARBA" id="ARBA00007957"/>
    </source>
</evidence>
<evidence type="ECO:0000256" key="5">
    <source>
        <dbReference type="ARBA" id="ARBA00023125"/>
    </source>
</evidence>
<dbReference type="SUPFAM" id="SSF46785">
    <property type="entry name" value="Winged helix' DNA-binding domain"/>
    <property type="match status" value="1"/>
</dbReference>
<protein>
    <submittedName>
        <fullName evidence="8">Fe2+/Zn2+ uptake regulation protein</fullName>
    </submittedName>
</protein>
<dbReference type="InterPro" id="IPR036388">
    <property type="entry name" value="WH-like_DNA-bd_sf"/>
</dbReference>
<dbReference type="Gene3D" id="1.10.10.10">
    <property type="entry name" value="Winged helix-like DNA-binding domain superfamily/Winged helix DNA-binding domain"/>
    <property type="match status" value="1"/>
</dbReference>
<dbReference type="Pfam" id="PF01475">
    <property type="entry name" value="FUR"/>
    <property type="match status" value="1"/>
</dbReference>
<dbReference type="HOGENOM" id="CLU_096072_4_2_7"/>
<sequence length="150" mass="17515">MERQGFNNKSIDRIRSICEEAGIKLTHQRLEIFKELMNATDHPSAEDIHVRLQKRIPTVALDTVYRTLATFDELGITRKLHLANKRNLFDVNLTQHHHFVCDRCRKVEDIYWPDFDKATLPETVVGIGKVRSRHLELHGLCNTCLEQNKE</sequence>
<proteinExistence type="inferred from homology"/>
<evidence type="ECO:0000313" key="9">
    <source>
        <dbReference type="Proteomes" id="UP000011721"/>
    </source>
</evidence>
<dbReference type="EMBL" id="CP003985">
    <property type="protein sequence ID" value="AGF76909.1"/>
    <property type="molecule type" value="Genomic_DNA"/>
</dbReference>
<name>M1NAQ2_DESSD</name>
<keyword evidence="3 7" id="KW-0862">Zinc</keyword>
<accession>M1NAQ2</accession>
<evidence type="ECO:0000256" key="2">
    <source>
        <dbReference type="ARBA" id="ARBA00022491"/>
    </source>
</evidence>
<keyword evidence="9" id="KW-1185">Reference proteome</keyword>
<dbReference type="KEGG" id="dsf:UWK_00324"/>
<keyword evidence="5" id="KW-0238">DNA-binding</keyword>
<dbReference type="STRING" id="1167006.UWK_00324"/>
<evidence type="ECO:0000313" key="8">
    <source>
        <dbReference type="EMBL" id="AGF76909.1"/>
    </source>
</evidence>
<dbReference type="Gene3D" id="3.30.1490.190">
    <property type="match status" value="1"/>
</dbReference>
<dbReference type="InterPro" id="IPR036390">
    <property type="entry name" value="WH_DNA-bd_sf"/>
</dbReference>
<dbReference type="RefSeq" id="WP_015402608.1">
    <property type="nucleotide sequence ID" value="NC_020304.1"/>
</dbReference>
<feature type="binding site" evidence="7">
    <location>
        <position position="144"/>
    </location>
    <ligand>
        <name>Zn(2+)</name>
        <dbReference type="ChEBI" id="CHEBI:29105"/>
    </ligand>
</feature>
<keyword evidence="2" id="KW-0678">Repressor</keyword>
<dbReference type="AlphaFoldDB" id="M1NAQ2"/>
<dbReference type="PANTHER" id="PTHR33202">
    <property type="entry name" value="ZINC UPTAKE REGULATION PROTEIN"/>
    <property type="match status" value="1"/>
</dbReference>
<feature type="binding site" evidence="7">
    <location>
        <position position="141"/>
    </location>
    <ligand>
        <name>Zn(2+)</name>
        <dbReference type="ChEBI" id="CHEBI:29105"/>
    </ligand>
</feature>
<dbReference type="GO" id="GO:0008270">
    <property type="term" value="F:zinc ion binding"/>
    <property type="evidence" value="ECO:0007669"/>
    <property type="project" value="TreeGrafter"/>
</dbReference>
<dbReference type="PATRIC" id="fig|1167006.5.peg.365"/>
<feature type="binding site" evidence="7">
    <location>
        <position position="101"/>
    </location>
    <ligand>
        <name>Zn(2+)</name>
        <dbReference type="ChEBI" id="CHEBI:29105"/>
    </ligand>
</feature>
<gene>
    <name evidence="8" type="ordered locus">UWK_00324</name>
</gene>
<dbReference type="OrthoDB" id="8659436at2"/>
<keyword evidence="6" id="KW-0804">Transcription</keyword>
<evidence type="ECO:0000256" key="7">
    <source>
        <dbReference type="PIRSR" id="PIRSR602481-1"/>
    </source>
</evidence>
<dbReference type="GO" id="GO:0003700">
    <property type="term" value="F:DNA-binding transcription factor activity"/>
    <property type="evidence" value="ECO:0007669"/>
    <property type="project" value="InterPro"/>
</dbReference>
<evidence type="ECO:0000256" key="6">
    <source>
        <dbReference type="ARBA" id="ARBA00023163"/>
    </source>
</evidence>
<dbReference type="eggNOG" id="COG0735">
    <property type="taxonomic scope" value="Bacteria"/>
</dbReference>
<evidence type="ECO:0000256" key="3">
    <source>
        <dbReference type="ARBA" id="ARBA00022833"/>
    </source>
</evidence>
<organism evidence="8 9">
    <name type="scientific">Desulfocapsa sulfexigens (strain DSM 10523 / SB164P1)</name>
    <dbReference type="NCBI Taxonomy" id="1167006"/>
    <lineage>
        <taxon>Bacteria</taxon>
        <taxon>Pseudomonadati</taxon>
        <taxon>Thermodesulfobacteriota</taxon>
        <taxon>Desulfobulbia</taxon>
        <taxon>Desulfobulbales</taxon>
        <taxon>Desulfocapsaceae</taxon>
        <taxon>Desulfocapsa</taxon>
    </lineage>
</organism>
<keyword evidence="4" id="KW-0805">Transcription regulation</keyword>
<dbReference type="GO" id="GO:0000976">
    <property type="term" value="F:transcription cis-regulatory region binding"/>
    <property type="evidence" value="ECO:0007669"/>
    <property type="project" value="TreeGrafter"/>
</dbReference>
<dbReference type="InterPro" id="IPR002481">
    <property type="entry name" value="FUR"/>
</dbReference>
<feature type="binding site" evidence="7">
    <location>
        <position position="104"/>
    </location>
    <ligand>
        <name>Zn(2+)</name>
        <dbReference type="ChEBI" id="CHEBI:29105"/>
    </ligand>
</feature>
<comment type="cofactor">
    <cofactor evidence="7">
        <name>Zn(2+)</name>
        <dbReference type="ChEBI" id="CHEBI:29105"/>
    </cofactor>
    <text evidence="7">Binds 1 zinc ion per subunit.</text>
</comment>
<keyword evidence="7" id="KW-0479">Metal-binding</keyword>
<dbReference type="GO" id="GO:0045892">
    <property type="term" value="P:negative regulation of DNA-templated transcription"/>
    <property type="evidence" value="ECO:0007669"/>
    <property type="project" value="TreeGrafter"/>
</dbReference>